<dbReference type="PRINTS" id="PR00081">
    <property type="entry name" value="GDHRDH"/>
</dbReference>
<accession>C6B9F7</accession>
<evidence type="ECO:0000313" key="4">
    <source>
        <dbReference type="Proteomes" id="UP000002256"/>
    </source>
</evidence>
<dbReference type="CDD" id="cd05233">
    <property type="entry name" value="SDR_c"/>
    <property type="match status" value="1"/>
</dbReference>
<dbReference type="PANTHER" id="PTHR43477">
    <property type="entry name" value="DIHYDROANTICAPSIN 7-DEHYDROGENASE"/>
    <property type="match status" value="1"/>
</dbReference>
<protein>
    <submittedName>
        <fullName evidence="3">Short-chain dehydrogenase/reductase SDR</fullName>
    </submittedName>
</protein>
<dbReference type="Proteomes" id="UP000002256">
    <property type="component" value="Plasmid pR132503"/>
</dbReference>
<dbReference type="InterPro" id="IPR036291">
    <property type="entry name" value="NAD(P)-bd_dom_sf"/>
</dbReference>
<dbReference type="InterPro" id="IPR051122">
    <property type="entry name" value="SDR_DHRS6-like"/>
</dbReference>
<evidence type="ECO:0000256" key="2">
    <source>
        <dbReference type="ARBA" id="ARBA00023002"/>
    </source>
</evidence>
<dbReference type="InterPro" id="IPR002347">
    <property type="entry name" value="SDR_fam"/>
</dbReference>
<keyword evidence="3" id="KW-0614">Plasmid</keyword>
<dbReference type="Pfam" id="PF13561">
    <property type="entry name" value="adh_short_C2"/>
    <property type="match status" value="1"/>
</dbReference>
<organism evidence="3 4">
    <name type="scientific">Rhizobium leguminosarum bv. trifolii (strain WSM1325)</name>
    <dbReference type="NCBI Taxonomy" id="395491"/>
    <lineage>
        <taxon>Bacteria</taxon>
        <taxon>Pseudomonadati</taxon>
        <taxon>Pseudomonadota</taxon>
        <taxon>Alphaproteobacteria</taxon>
        <taxon>Hyphomicrobiales</taxon>
        <taxon>Rhizobiaceae</taxon>
        <taxon>Rhizobium/Agrobacterium group</taxon>
        <taxon>Rhizobium</taxon>
    </lineage>
</organism>
<dbReference type="KEGG" id="rlg:Rleg_5752"/>
<dbReference type="HOGENOM" id="CLU_010194_1_2_5"/>
<comment type="similarity">
    <text evidence="1">Belongs to the short-chain dehydrogenases/reductases (SDR) family.</text>
</comment>
<dbReference type="Gene3D" id="3.40.50.720">
    <property type="entry name" value="NAD(P)-binding Rossmann-like Domain"/>
    <property type="match status" value="1"/>
</dbReference>
<dbReference type="GO" id="GO:0016491">
    <property type="term" value="F:oxidoreductase activity"/>
    <property type="evidence" value="ECO:0007669"/>
    <property type="project" value="UniProtKB-KW"/>
</dbReference>
<evidence type="ECO:0000313" key="3">
    <source>
        <dbReference type="EMBL" id="ACS60545.1"/>
    </source>
</evidence>
<dbReference type="EMBL" id="CP001625">
    <property type="protein sequence ID" value="ACS60545.1"/>
    <property type="molecule type" value="Genomic_DNA"/>
</dbReference>
<dbReference type="AlphaFoldDB" id="C6B9F7"/>
<proteinExistence type="inferred from homology"/>
<evidence type="ECO:0000256" key="1">
    <source>
        <dbReference type="ARBA" id="ARBA00006484"/>
    </source>
</evidence>
<dbReference type="SUPFAM" id="SSF51735">
    <property type="entry name" value="NAD(P)-binding Rossmann-fold domains"/>
    <property type="match status" value="1"/>
</dbReference>
<name>C6B9F7_RHILS</name>
<reference evidence="3 4" key="1">
    <citation type="journal article" date="2010" name="Stand. Genomic Sci.">
        <title>Complete genome sequence of Rhizobium leguminosarum bv. trifolii strain WSM1325, an effective microsymbiont of annual Mediterranean clovers.</title>
        <authorList>
            <person name="Reeve W."/>
            <person name="O'Hara G."/>
            <person name="Chain P."/>
            <person name="Ardley J."/>
            <person name="Brau L."/>
            <person name="Nandesena K."/>
            <person name="Tiwari R."/>
            <person name="Copeland A."/>
            <person name="Nolan M."/>
            <person name="Han C."/>
            <person name="Brettin T."/>
            <person name="Land M."/>
            <person name="Ovchinikova G."/>
            <person name="Ivanova N."/>
            <person name="Mavromatis K."/>
            <person name="Markowitz V."/>
            <person name="Kyrpides N."/>
            <person name="Melino V."/>
            <person name="Denton M."/>
            <person name="Yates R."/>
            <person name="Howieson J."/>
        </authorList>
    </citation>
    <scope>NUCLEOTIDE SEQUENCE [LARGE SCALE GENOMIC DNA]</scope>
    <source>
        <strain evidence="4">WSM1325</strain>
        <plasmid evidence="4">Plasmid pR132503</plasmid>
    </source>
</reference>
<dbReference type="PANTHER" id="PTHR43477:SF1">
    <property type="entry name" value="DIHYDROANTICAPSIN 7-DEHYDROGENASE"/>
    <property type="match status" value="1"/>
</dbReference>
<geneLocation type="plasmid" evidence="3 4">
    <name>pR132503</name>
</geneLocation>
<keyword evidence="2" id="KW-0560">Oxidoreductase</keyword>
<sequence>MRNHLHMISLENVWSSSAAKQGIGLGIAQAAHAAGASVTVASRRSVSSADHPELAPFEQLVLDISDEDDVRASFKAIGNLDHLLVAAGPTDGSWGAFMDEDMRGARSYGNSKFLGSWACARYAVPKLSSNGSITFMTGGIAARSKIGMTSVTSTFAAVEALARSLALELGPIRVNVIRPGFIDTDLWNFLSATDAADVREKVRANFPARRIGQPADVGHAAVFLMTNPYVTGTVLEVSGGEQLVDWQF</sequence>
<gene>
    <name evidence="3" type="ordered locus">Rleg_5752</name>
</gene>